<keyword evidence="3" id="KW-1185">Reference proteome</keyword>
<gene>
    <name evidence="2" type="ORF">LX81_03600</name>
</gene>
<dbReference type="EMBL" id="QKZL01000023">
    <property type="protein sequence ID" value="PZX12496.1"/>
    <property type="molecule type" value="Genomic_DNA"/>
</dbReference>
<evidence type="ECO:0000256" key="1">
    <source>
        <dbReference type="SAM" id="MobiDB-lite"/>
    </source>
</evidence>
<comment type="caution">
    <text evidence="2">The sequence shown here is derived from an EMBL/GenBank/DDBJ whole genome shotgun (WGS) entry which is preliminary data.</text>
</comment>
<accession>A0A2W7NH62</accession>
<reference evidence="2 3" key="1">
    <citation type="submission" date="2018-06" db="EMBL/GenBank/DDBJ databases">
        <title>Genomic Encyclopedia of Archaeal and Bacterial Type Strains, Phase II (KMG-II): from individual species to whole genera.</title>
        <authorList>
            <person name="Goeker M."/>
        </authorList>
    </citation>
    <scope>NUCLEOTIDE SEQUENCE [LARGE SCALE GENOMIC DNA]</scope>
    <source>
        <strain evidence="2 3">DSM 22009</strain>
    </source>
</reference>
<feature type="region of interest" description="Disordered" evidence="1">
    <location>
        <begin position="1"/>
        <end position="129"/>
    </location>
</feature>
<evidence type="ECO:0000313" key="2">
    <source>
        <dbReference type="EMBL" id="PZX12496.1"/>
    </source>
</evidence>
<feature type="compositionally biased region" description="Polar residues" evidence="1">
    <location>
        <begin position="78"/>
        <end position="87"/>
    </location>
</feature>
<sequence>MPRVPPARKSPTPQDPEHPTKEKKKRAKLAPVSRTGPLPIASLVDRNDVEPDTPSAPKGRRTQAAPASEQELPIETISEATIKTSSPAVAPPRTEVDERAGEAMTPAPTEPEPEKRQPQSRKAAGPRKPRSIRLWLTRMQEAQLRELAKELDIEVDYLIDGLATRARHRLAALRDASGWRELSGALIVTSRRTDDGRRAKHSSIALSDAELREATAPIRDPLGVLSDTLVLNAYFDAAFAAEAEIVRNDA</sequence>
<organism evidence="2 3">
    <name type="scientific">Palleronia aestuarii</name>
    <dbReference type="NCBI Taxonomy" id="568105"/>
    <lineage>
        <taxon>Bacteria</taxon>
        <taxon>Pseudomonadati</taxon>
        <taxon>Pseudomonadota</taxon>
        <taxon>Alphaproteobacteria</taxon>
        <taxon>Rhodobacterales</taxon>
        <taxon>Roseobacteraceae</taxon>
        <taxon>Palleronia</taxon>
    </lineage>
</organism>
<protein>
    <submittedName>
        <fullName evidence="2">Uncharacterized protein</fullName>
    </submittedName>
</protein>
<dbReference type="AlphaFoldDB" id="A0A2W7NH62"/>
<evidence type="ECO:0000313" key="3">
    <source>
        <dbReference type="Proteomes" id="UP000248916"/>
    </source>
</evidence>
<proteinExistence type="predicted"/>
<name>A0A2W7NH62_9RHOB</name>
<dbReference type="Proteomes" id="UP000248916">
    <property type="component" value="Unassembled WGS sequence"/>
</dbReference>